<proteinExistence type="inferred from homology"/>
<dbReference type="OMA" id="QWDKATD"/>
<dbReference type="SUPFAM" id="SSF50916">
    <property type="entry name" value="Rap30/74 interaction domains"/>
    <property type="match status" value="1"/>
</dbReference>
<dbReference type="SUPFAM" id="SSF46785">
    <property type="entry name" value="Winged helix' DNA-binding domain"/>
    <property type="match status" value="1"/>
</dbReference>
<dbReference type="GO" id="GO:0006368">
    <property type="term" value="P:transcription elongation by RNA polymerase II"/>
    <property type="evidence" value="ECO:0007669"/>
    <property type="project" value="UniProtKB-ARBA"/>
</dbReference>
<feature type="domain" description="TFIIF beta subunit HTH" evidence="9">
    <location>
        <begin position="168"/>
        <end position="231"/>
    </location>
</feature>
<evidence type="ECO:0000256" key="1">
    <source>
        <dbReference type="ARBA" id="ARBA00004123"/>
    </source>
</evidence>
<evidence type="ECO:0000256" key="7">
    <source>
        <dbReference type="ARBA" id="ARBA00023242"/>
    </source>
</evidence>
<sequence length="235" mass="27273">MDCVNGKRGLWLVKVPKYITVQWYKSTTADVGKLSISKVVAPLSGSGSESDIRFVLNDCLVQNADDRIPKEHKFVITNNNNAQKLLVYSQNGDKLCLEGTVVERAECRPSNNDKDYMQLKKLAISRASQPLRTVKQLDRVVNTYKPVSDHKNNIEFNNRKKTEGKNMRTDKEKVTEILFKAFEKHQYYAIKDLVGITRQPLAYLKQILKEFCNYNVTNSHKNKWELKPEYRHYKE</sequence>
<dbReference type="eggNOG" id="KOG2905">
    <property type="taxonomic scope" value="Eukaryota"/>
</dbReference>
<feature type="domain" description="TFIIF beta subunit N-terminal" evidence="10">
    <location>
        <begin position="8"/>
        <end position="89"/>
    </location>
</feature>
<evidence type="ECO:0000256" key="5">
    <source>
        <dbReference type="ARBA" id="ARBA00023125"/>
    </source>
</evidence>
<dbReference type="Gene3D" id="1.10.10.10">
    <property type="entry name" value="Winged helix-like DNA-binding domain superfamily/Winged helix DNA-binding domain"/>
    <property type="match status" value="1"/>
</dbReference>
<evidence type="ECO:0000313" key="12">
    <source>
        <dbReference type="Proteomes" id="UP000014500"/>
    </source>
</evidence>
<evidence type="ECO:0000256" key="3">
    <source>
        <dbReference type="ARBA" id="ARBA00020815"/>
    </source>
</evidence>
<keyword evidence="6" id="KW-0804">Transcription</keyword>
<dbReference type="InterPro" id="IPR040450">
    <property type="entry name" value="TFIIF_beta_HTH"/>
</dbReference>
<comment type="subcellular location">
    <subcellularLocation>
        <location evidence="1">Nucleus</location>
    </subcellularLocation>
</comment>
<keyword evidence="12" id="KW-1185">Reference proteome</keyword>
<evidence type="ECO:0000259" key="9">
    <source>
        <dbReference type="Pfam" id="PF02270"/>
    </source>
</evidence>
<dbReference type="PANTHER" id="PTHR10445">
    <property type="entry name" value="GENERAL TRANSCRIPTION FACTOR IIF SUBUNIT 2"/>
    <property type="match status" value="1"/>
</dbReference>
<name>T1JAL0_STRMM</name>
<dbReference type="PhylomeDB" id="T1JAL0"/>
<dbReference type="InterPro" id="IPR036388">
    <property type="entry name" value="WH-like_DNA-bd_sf"/>
</dbReference>
<dbReference type="HOGENOM" id="CLU_047858_1_0_1"/>
<evidence type="ECO:0000256" key="4">
    <source>
        <dbReference type="ARBA" id="ARBA00023015"/>
    </source>
</evidence>
<dbReference type="Proteomes" id="UP000014500">
    <property type="component" value="Unassembled WGS sequence"/>
</dbReference>
<evidence type="ECO:0000256" key="2">
    <source>
        <dbReference type="ARBA" id="ARBA00009543"/>
    </source>
</evidence>
<dbReference type="AlphaFoldDB" id="T1JAL0"/>
<dbReference type="EMBL" id="JH432001">
    <property type="status" value="NOT_ANNOTATED_CDS"/>
    <property type="molecule type" value="Genomic_DNA"/>
</dbReference>
<dbReference type="Pfam" id="PF17683">
    <property type="entry name" value="TFIIF_beta_N"/>
    <property type="match status" value="1"/>
</dbReference>
<keyword evidence="7" id="KW-0539">Nucleus</keyword>
<dbReference type="STRING" id="126957.T1JAL0"/>
<reference evidence="11" key="2">
    <citation type="submission" date="2015-02" db="UniProtKB">
        <authorList>
            <consortium name="EnsemblMetazoa"/>
        </authorList>
    </citation>
    <scope>IDENTIFICATION</scope>
</reference>
<evidence type="ECO:0000259" key="10">
    <source>
        <dbReference type="Pfam" id="PF17683"/>
    </source>
</evidence>
<dbReference type="InterPro" id="IPR011039">
    <property type="entry name" value="TFIIF_interaction"/>
</dbReference>
<organism evidence="11 12">
    <name type="scientific">Strigamia maritima</name>
    <name type="common">European centipede</name>
    <name type="synonym">Geophilus maritimus</name>
    <dbReference type="NCBI Taxonomy" id="126957"/>
    <lineage>
        <taxon>Eukaryota</taxon>
        <taxon>Metazoa</taxon>
        <taxon>Ecdysozoa</taxon>
        <taxon>Arthropoda</taxon>
        <taxon>Myriapoda</taxon>
        <taxon>Chilopoda</taxon>
        <taxon>Pleurostigmophora</taxon>
        <taxon>Geophilomorpha</taxon>
        <taxon>Linotaeniidae</taxon>
        <taxon>Strigamia</taxon>
    </lineage>
</organism>
<dbReference type="CDD" id="cd07980">
    <property type="entry name" value="TFIIF_beta"/>
    <property type="match status" value="1"/>
</dbReference>
<dbReference type="PANTHER" id="PTHR10445:SF0">
    <property type="entry name" value="GENERAL TRANSCRIPTION FACTOR IIF SUBUNIT 2"/>
    <property type="match status" value="1"/>
</dbReference>
<evidence type="ECO:0000256" key="8">
    <source>
        <dbReference type="ARBA" id="ARBA00033388"/>
    </source>
</evidence>
<dbReference type="FunFam" id="1.10.10.10:FF:000035">
    <property type="entry name" value="General transcription factor IIF subunit 2"/>
    <property type="match status" value="1"/>
</dbReference>
<dbReference type="EnsemblMetazoa" id="SMAR010779-RA">
    <property type="protein sequence ID" value="SMAR010779-PA"/>
    <property type="gene ID" value="SMAR010779"/>
</dbReference>
<dbReference type="InterPro" id="IPR003196">
    <property type="entry name" value="TFIIF_beta"/>
</dbReference>
<accession>T1JAL0</accession>
<protein>
    <recommendedName>
        <fullName evidence="3">General transcription factor IIF subunit 2</fullName>
    </recommendedName>
    <alternativeName>
        <fullName evidence="8">Transcription initiation factor IIF subunit beta</fullName>
    </alternativeName>
</protein>
<keyword evidence="4" id="KW-0805">Transcription regulation</keyword>
<reference evidence="12" key="1">
    <citation type="submission" date="2011-05" db="EMBL/GenBank/DDBJ databases">
        <authorList>
            <person name="Richards S.R."/>
            <person name="Qu J."/>
            <person name="Jiang H."/>
            <person name="Jhangiani S.N."/>
            <person name="Agravi P."/>
            <person name="Goodspeed R."/>
            <person name="Gross S."/>
            <person name="Mandapat C."/>
            <person name="Jackson L."/>
            <person name="Mathew T."/>
            <person name="Pu L."/>
            <person name="Thornton R."/>
            <person name="Saada N."/>
            <person name="Wilczek-Boney K.B."/>
            <person name="Lee S."/>
            <person name="Kovar C."/>
            <person name="Wu Y."/>
            <person name="Scherer S.E."/>
            <person name="Worley K.C."/>
            <person name="Muzny D.M."/>
            <person name="Gibbs R."/>
        </authorList>
    </citation>
    <scope>NUCLEOTIDE SEQUENCE</scope>
    <source>
        <strain evidence="12">Brora</strain>
    </source>
</reference>
<dbReference type="GO" id="GO:0005674">
    <property type="term" value="C:transcription factor TFIIF complex"/>
    <property type="evidence" value="ECO:0007669"/>
    <property type="project" value="InterPro"/>
</dbReference>
<dbReference type="Pfam" id="PF02270">
    <property type="entry name" value="TFIIF_beta"/>
    <property type="match status" value="1"/>
</dbReference>
<evidence type="ECO:0000256" key="6">
    <source>
        <dbReference type="ARBA" id="ARBA00023163"/>
    </source>
</evidence>
<dbReference type="GO" id="GO:0003677">
    <property type="term" value="F:DNA binding"/>
    <property type="evidence" value="ECO:0007669"/>
    <property type="project" value="UniProtKB-KW"/>
</dbReference>
<comment type="similarity">
    <text evidence="2">Belongs to the TFIIF beta subunit family.</text>
</comment>
<keyword evidence="5" id="KW-0238">DNA-binding</keyword>
<dbReference type="GO" id="GO:0006367">
    <property type="term" value="P:transcription initiation at RNA polymerase II promoter"/>
    <property type="evidence" value="ECO:0007669"/>
    <property type="project" value="InterPro"/>
</dbReference>
<dbReference type="InterPro" id="IPR036390">
    <property type="entry name" value="WH_DNA-bd_sf"/>
</dbReference>
<evidence type="ECO:0000313" key="11">
    <source>
        <dbReference type="EnsemblMetazoa" id="SMAR010779-PA"/>
    </source>
</evidence>
<dbReference type="InterPro" id="IPR040504">
    <property type="entry name" value="TFIIF_beta_N"/>
</dbReference>